<dbReference type="Gene3D" id="1.10.1220.10">
    <property type="entry name" value="Met repressor-like"/>
    <property type="match status" value="1"/>
</dbReference>
<reference evidence="2 3" key="1">
    <citation type="submission" date="2012-09" db="EMBL/GenBank/DDBJ databases">
        <title>Genome Sequence of alkane-degrading Bacterium Alcanivorax sp. 521-1.</title>
        <authorList>
            <person name="Lai Q."/>
            <person name="Shao Z."/>
        </authorList>
    </citation>
    <scope>NUCLEOTIDE SEQUENCE [LARGE SCALE GENOMIC DNA]</scope>
    <source>
        <strain evidence="2 3">521-1</strain>
    </source>
</reference>
<dbReference type="InterPro" id="IPR014820">
    <property type="entry name" value="PriCT_1"/>
</dbReference>
<evidence type="ECO:0000313" key="2">
    <source>
        <dbReference type="EMBL" id="MBF5055471.1"/>
    </source>
</evidence>
<evidence type="ECO:0000259" key="1">
    <source>
        <dbReference type="Pfam" id="PF08708"/>
    </source>
</evidence>
<keyword evidence="3" id="KW-1185">Reference proteome</keyword>
<evidence type="ECO:0000313" key="3">
    <source>
        <dbReference type="Proteomes" id="UP000662703"/>
    </source>
</evidence>
<dbReference type="Gene3D" id="1.10.340.50">
    <property type="match status" value="1"/>
</dbReference>
<dbReference type="InterPro" id="IPR004322">
    <property type="entry name" value="Plasmid_replicase_bac"/>
</dbReference>
<dbReference type="Pfam" id="PF03090">
    <property type="entry name" value="Replicase"/>
    <property type="match status" value="1"/>
</dbReference>
<dbReference type="RefSeq" id="WP_194864238.1">
    <property type="nucleotide sequence ID" value="NZ_ARXX01000007.1"/>
</dbReference>
<organism evidence="2 3">
    <name type="scientific">Alloalcanivorax profundimaris</name>
    <dbReference type="NCBI Taxonomy" id="2735259"/>
    <lineage>
        <taxon>Bacteria</taxon>
        <taxon>Pseudomonadati</taxon>
        <taxon>Pseudomonadota</taxon>
        <taxon>Gammaproteobacteria</taxon>
        <taxon>Oceanospirillales</taxon>
        <taxon>Alcanivoracaceae</taxon>
        <taxon>Alloalcanivorax</taxon>
    </lineage>
</organism>
<dbReference type="Pfam" id="PF08708">
    <property type="entry name" value="PriCT_1"/>
    <property type="match status" value="1"/>
</dbReference>
<feature type="domain" description="Primase C-terminal 1" evidence="1">
    <location>
        <begin position="168"/>
        <end position="231"/>
    </location>
</feature>
<gene>
    <name evidence="2" type="ORF">Y5W_00765</name>
</gene>
<sequence>MKDTIYKKLPKKPYCTDDFEYGIKIRSKKIASKAKHIQLNGPTHKNFIVFDVDRNGAAMDWCDLGVPTPNMTIQNPDNGHAHLLYALSTPVRTAENAKVKPLRYAAAIENALCIALQADQGYCGLIAKNPLNNFWRVTEWQSSFYCLDELADNLDLSQPAKNDHDYGIGRNCTLFDNLRGWAYKAIRQGWPDYNRWLMAVEQRAFSYNNFPVALSINEVRATAKSVARWTYGNITDSDFSHWQSVQGKKGGKASGVKRRNNSEAELQPWNALGISRATYYRRKAAGIV</sequence>
<dbReference type="InterPro" id="IPR013321">
    <property type="entry name" value="Arc_rbn_hlx_hlx"/>
</dbReference>
<comment type="caution">
    <text evidence="2">The sequence shown here is derived from an EMBL/GenBank/DDBJ whole genome shotgun (WGS) entry which is preliminary data.</text>
</comment>
<dbReference type="Proteomes" id="UP000662703">
    <property type="component" value="Unassembled WGS sequence"/>
</dbReference>
<dbReference type="EMBL" id="ARXX01000007">
    <property type="protein sequence ID" value="MBF5055471.1"/>
    <property type="molecule type" value="Genomic_DNA"/>
</dbReference>
<proteinExistence type="predicted"/>
<accession>A0ABS0AMW8</accession>
<name>A0ABS0AMW8_9GAMM</name>
<protein>
    <submittedName>
        <fullName evidence="2">Rep</fullName>
    </submittedName>
</protein>